<dbReference type="EMBL" id="JARKIE010000167">
    <property type="protein sequence ID" value="KAJ7672686.1"/>
    <property type="molecule type" value="Genomic_DNA"/>
</dbReference>
<evidence type="ECO:0000313" key="2">
    <source>
        <dbReference type="EMBL" id="KAJ7672686.1"/>
    </source>
</evidence>
<keyword evidence="3" id="KW-1185">Reference proteome</keyword>
<organism evidence="2 3">
    <name type="scientific">Mycena rosella</name>
    <name type="common">Pink bonnet</name>
    <name type="synonym">Agaricus rosellus</name>
    <dbReference type="NCBI Taxonomy" id="1033263"/>
    <lineage>
        <taxon>Eukaryota</taxon>
        <taxon>Fungi</taxon>
        <taxon>Dikarya</taxon>
        <taxon>Basidiomycota</taxon>
        <taxon>Agaricomycotina</taxon>
        <taxon>Agaricomycetes</taxon>
        <taxon>Agaricomycetidae</taxon>
        <taxon>Agaricales</taxon>
        <taxon>Marasmiineae</taxon>
        <taxon>Mycenaceae</taxon>
        <taxon>Mycena</taxon>
    </lineage>
</organism>
<gene>
    <name evidence="2" type="ORF">B0H17DRAFT_182702</name>
</gene>
<name>A0AAD7D0J6_MYCRO</name>
<accession>A0AAD7D0J6</accession>
<dbReference type="AlphaFoldDB" id="A0AAD7D0J6"/>
<evidence type="ECO:0000256" key="1">
    <source>
        <dbReference type="SAM" id="MobiDB-lite"/>
    </source>
</evidence>
<protein>
    <submittedName>
        <fullName evidence="2">Uncharacterized protein</fullName>
    </submittedName>
</protein>
<proteinExistence type="predicted"/>
<reference evidence="2" key="1">
    <citation type="submission" date="2023-03" db="EMBL/GenBank/DDBJ databases">
        <title>Massive genome expansion in bonnet fungi (Mycena s.s.) driven by repeated elements and novel gene families across ecological guilds.</title>
        <authorList>
            <consortium name="Lawrence Berkeley National Laboratory"/>
            <person name="Harder C.B."/>
            <person name="Miyauchi S."/>
            <person name="Viragh M."/>
            <person name="Kuo A."/>
            <person name="Thoen E."/>
            <person name="Andreopoulos B."/>
            <person name="Lu D."/>
            <person name="Skrede I."/>
            <person name="Drula E."/>
            <person name="Henrissat B."/>
            <person name="Morin E."/>
            <person name="Kohler A."/>
            <person name="Barry K."/>
            <person name="LaButti K."/>
            <person name="Morin E."/>
            <person name="Salamov A."/>
            <person name="Lipzen A."/>
            <person name="Mereny Z."/>
            <person name="Hegedus B."/>
            <person name="Baldrian P."/>
            <person name="Stursova M."/>
            <person name="Weitz H."/>
            <person name="Taylor A."/>
            <person name="Grigoriev I.V."/>
            <person name="Nagy L.G."/>
            <person name="Martin F."/>
            <person name="Kauserud H."/>
        </authorList>
    </citation>
    <scope>NUCLEOTIDE SEQUENCE</scope>
    <source>
        <strain evidence="2">CBHHK067</strain>
    </source>
</reference>
<evidence type="ECO:0000313" key="3">
    <source>
        <dbReference type="Proteomes" id="UP001221757"/>
    </source>
</evidence>
<comment type="caution">
    <text evidence="2">The sequence shown here is derived from an EMBL/GenBank/DDBJ whole genome shotgun (WGS) entry which is preliminary data.</text>
</comment>
<sequence>MIYLSRFYPTGWPGDAWEASRGQSCLTIVQLLAEVDRYIETKDFVLQLRMATLTRMLYSGAEDQASVVSSCVSSPSQHSASKDSSAPASTILLGWSPPSLDPHKQINAPVPLALPSLSYSTDLADYAITVAQFAGFPWRGPADSGPETARTSSAAPNVLGSHSLGRYSSPKLSKIPEDADAYLDLFLSLSDPSGTPTSPDVNSDKILEILRTSADQAVSSYPKDGEIFRTPIPVHSDSFLGNYPSQSLPACHYTELPRAYPSEVPNTDSGLLGAIINSAETSAPTTSTPGADHAEGFPTTPVAHQGPIYTDTVNASGGVEESIPNFWSPTKIHTSLLATPTRRQFSGRVINIENPSPLARQSSNRTMAY</sequence>
<feature type="region of interest" description="Disordered" evidence="1">
    <location>
        <begin position="281"/>
        <end position="305"/>
    </location>
</feature>
<dbReference type="Proteomes" id="UP001221757">
    <property type="component" value="Unassembled WGS sequence"/>
</dbReference>